<comment type="caution">
    <text evidence="2">The sequence shown here is derived from an EMBL/GenBank/DDBJ whole genome shotgun (WGS) entry which is preliminary data.</text>
</comment>
<proteinExistence type="predicted"/>
<gene>
    <name evidence="2" type="ORF">GCM10017567_12540</name>
</gene>
<dbReference type="Proteomes" id="UP000649955">
    <property type="component" value="Unassembled WGS sequence"/>
</dbReference>
<feature type="region of interest" description="Disordered" evidence="1">
    <location>
        <begin position="76"/>
        <end position="98"/>
    </location>
</feature>
<feature type="compositionally biased region" description="Polar residues" evidence="1">
    <location>
        <begin position="87"/>
        <end position="98"/>
    </location>
</feature>
<evidence type="ECO:0000256" key="1">
    <source>
        <dbReference type="SAM" id="MobiDB-lite"/>
    </source>
</evidence>
<reference evidence="3" key="1">
    <citation type="journal article" date="2019" name="Int. J. Syst. Evol. Microbiol.">
        <title>The Global Catalogue of Microorganisms (GCM) 10K type strain sequencing project: providing services to taxonomists for standard genome sequencing and annotation.</title>
        <authorList>
            <consortium name="The Broad Institute Genomics Platform"/>
            <consortium name="The Broad Institute Genome Sequencing Center for Infectious Disease"/>
            <person name="Wu L."/>
            <person name="Ma J."/>
        </authorList>
    </citation>
    <scope>NUCLEOTIDE SEQUENCE [LARGE SCALE GENOMIC DNA]</scope>
    <source>
        <strain evidence="3">CGMCC 4.7680</strain>
    </source>
</reference>
<organism evidence="2 3">
    <name type="scientific">Amycolatopsis bullii</name>
    <dbReference type="NCBI Taxonomy" id="941987"/>
    <lineage>
        <taxon>Bacteria</taxon>
        <taxon>Bacillati</taxon>
        <taxon>Actinomycetota</taxon>
        <taxon>Actinomycetes</taxon>
        <taxon>Pseudonocardiales</taxon>
        <taxon>Pseudonocardiaceae</taxon>
        <taxon>Amycolatopsis</taxon>
    </lineage>
</organism>
<evidence type="ECO:0000313" key="2">
    <source>
        <dbReference type="EMBL" id="GHF99161.1"/>
    </source>
</evidence>
<keyword evidence="3" id="KW-1185">Reference proteome</keyword>
<dbReference type="EMBL" id="BNAW01000003">
    <property type="protein sequence ID" value="GHF99161.1"/>
    <property type="molecule type" value="Genomic_DNA"/>
</dbReference>
<protein>
    <submittedName>
        <fullName evidence="2">Uncharacterized protein</fullName>
    </submittedName>
</protein>
<evidence type="ECO:0000313" key="3">
    <source>
        <dbReference type="Proteomes" id="UP000649955"/>
    </source>
</evidence>
<name>A0ABQ3K7V4_9PSEU</name>
<accession>A0ABQ3K7V4</accession>
<sequence>MACRRWADEQGAVHEETLTHELAWEPDRCAPGLVQVSLSVTEPRQARRVDRNVTLGGRLRPGLECVNSELNSSAIALSQESPREPTEATTAASTKRSV</sequence>